<feature type="domain" description="Thiamine pyrophosphate enzyme N-terminal TPP-binding" evidence="3">
    <location>
        <begin position="7"/>
        <end position="110"/>
    </location>
</feature>
<dbReference type="InterPro" id="IPR012001">
    <property type="entry name" value="Thiamin_PyroP_enz_TPP-bd_dom"/>
</dbReference>
<evidence type="ECO:0000313" key="4">
    <source>
        <dbReference type="EMBL" id="WRL66617.1"/>
    </source>
</evidence>
<dbReference type="CDD" id="cd07035">
    <property type="entry name" value="TPP_PYR_POX_like"/>
    <property type="match status" value="1"/>
</dbReference>
<dbReference type="PANTHER" id="PTHR18968">
    <property type="entry name" value="THIAMINE PYROPHOSPHATE ENZYMES"/>
    <property type="match status" value="1"/>
</dbReference>
<dbReference type="SUPFAM" id="SSF52467">
    <property type="entry name" value="DHS-like NAD/FAD-binding domain"/>
    <property type="match status" value="1"/>
</dbReference>
<proteinExistence type="inferred from homology"/>
<sequence>MNGAGTTVADAVGEALVRCGIDAVFGVVGSGNFAVTNAMVAAGARYVAARHEGGAATMADAHARMSARVAALSLHQGCGLTNALTGITEAAKSRTPLVVVTAEATSRRSNFFVDQQALAAAVGAVPMRVERADDAAAVAAAAVATARDERRVVVLNLPLDVQQLPAGSIAPEPTPPRAPVAPADDDVDRLADALRRALRPVFVAGRGARGAARGQLSKPSRTGAGRCWRPPRSRRGCSAAAPGTWTSPAASPPRSPRS</sequence>
<dbReference type="RefSeq" id="WP_324277929.1">
    <property type="nucleotide sequence ID" value="NZ_CP141261.1"/>
</dbReference>
<dbReference type="EMBL" id="CP141261">
    <property type="protein sequence ID" value="WRL66617.1"/>
    <property type="molecule type" value="Genomic_DNA"/>
</dbReference>
<feature type="region of interest" description="Disordered" evidence="2">
    <location>
        <begin position="208"/>
        <end position="258"/>
    </location>
</feature>
<protein>
    <submittedName>
        <fullName evidence="4">Thiamine pyrophosphate-binding protein</fullName>
    </submittedName>
</protein>
<accession>A0ABZ1B8A5</accession>
<dbReference type="Proteomes" id="UP001324287">
    <property type="component" value="Chromosome"/>
</dbReference>
<evidence type="ECO:0000256" key="2">
    <source>
        <dbReference type="SAM" id="MobiDB-lite"/>
    </source>
</evidence>
<evidence type="ECO:0000259" key="3">
    <source>
        <dbReference type="Pfam" id="PF02776"/>
    </source>
</evidence>
<comment type="similarity">
    <text evidence="1">Belongs to the TPP enzyme family.</text>
</comment>
<keyword evidence="5" id="KW-1185">Reference proteome</keyword>
<dbReference type="InterPro" id="IPR029061">
    <property type="entry name" value="THDP-binding"/>
</dbReference>
<dbReference type="InterPro" id="IPR045229">
    <property type="entry name" value="TPP_enz"/>
</dbReference>
<gene>
    <name evidence="4" type="ORF">U6N30_15185</name>
</gene>
<dbReference type="Gene3D" id="3.40.50.970">
    <property type="match status" value="1"/>
</dbReference>
<dbReference type="SUPFAM" id="SSF52518">
    <property type="entry name" value="Thiamin diphosphate-binding fold (THDP-binding)"/>
    <property type="match status" value="1"/>
</dbReference>
<evidence type="ECO:0000313" key="5">
    <source>
        <dbReference type="Proteomes" id="UP001324287"/>
    </source>
</evidence>
<name>A0ABZ1B8A5_9ACTN</name>
<organism evidence="4 5">
    <name type="scientific">Blastococcus brunescens</name>
    <dbReference type="NCBI Taxonomy" id="1564165"/>
    <lineage>
        <taxon>Bacteria</taxon>
        <taxon>Bacillati</taxon>
        <taxon>Actinomycetota</taxon>
        <taxon>Actinomycetes</taxon>
        <taxon>Geodermatophilales</taxon>
        <taxon>Geodermatophilaceae</taxon>
        <taxon>Blastococcus</taxon>
    </lineage>
</organism>
<evidence type="ECO:0000256" key="1">
    <source>
        <dbReference type="ARBA" id="ARBA00007812"/>
    </source>
</evidence>
<reference evidence="4 5" key="1">
    <citation type="submission" date="2023-12" db="EMBL/GenBank/DDBJ databases">
        <title>Blastococcus brunescens sp. nov., an actonobacterium isolated from sandstone collected in sahara desert.</title>
        <authorList>
            <person name="Gtari M."/>
            <person name="Ghodhbane F."/>
        </authorList>
    </citation>
    <scope>NUCLEOTIDE SEQUENCE [LARGE SCALE GENOMIC DNA]</scope>
    <source>
        <strain evidence="4 5">BMG 8361</strain>
    </source>
</reference>
<dbReference type="PANTHER" id="PTHR18968:SF13">
    <property type="entry name" value="ACETOLACTATE SYNTHASE CATALYTIC SUBUNIT, MITOCHONDRIAL"/>
    <property type="match status" value="1"/>
</dbReference>
<dbReference type="Pfam" id="PF02776">
    <property type="entry name" value="TPP_enzyme_N"/>
    <property type="match status" value="1"/>
</dbReference>
<dbReference type="InterPro" id="IPR029035">
    <property type="entry name" value="DHS-like_NAD/FAD-binding_dom"/>
</dbReference>